<dbReference type="InterPro" id="IPR021960">
    <property type="entry name" value="DUF3577"/>
</dbReference>
<dbReference type="EMBL" id="CP010537">
    <property type="protein sequence ID" value="AJG22245.1"/>
    <property type="molecule type" value="Genomic_DNA"/>
</dbReference>
<proteinExistence type="predicted"/>
<keyword evidence="3" id="KW-1185">Reference proteome</keyword>
<evidence type="ECO:0000313" key="2">
    <source>
        <dbReference type="EMBL" id="AJG22245.1"/>
    </source>
</evidence>
<reference evidence="2 3" key="1">
    <citation type="journal article" date="2015" name="Genome Announc.">
        <title>Complete Genome Sequence of Cupriavidus basilensis 4G11, Isolated from the Oak Ridge Field Research Center Site.</title>
        <authorList>
            <person name="Ray J."/>
            <person name="Waters R.J."/>
            <person name="Skerker J.M."/>
            <person name="Kuehl J.V."/>
            <person name="Price M.N."/>
            <person name="Huang J."/>
            <person name="Chakraborty R."/>
            <person name="Arkin A.P."/>
            <person name="Deutschbauer A."/>
        </authorList>
    </citation>
    <scope>NUCLEOTIDE SEQUENCE [LARGE SCALE GENOMIC DNA]</scope>
    <source>
        <strain evidence="2">4G11</strain>
    </source>
</reference>
<protein>
    <submittedName>
        <fullName evidence="2">Periplasmic protein TonB, links inner and outer membranes</fullName>
    </submittedName>
</protein>
<accession>A0A0C4YI11</accession>
<dbReference type="Pfam" id="PF12101">
    <property type="entry name" value="DUF3577"/>
    <property type="match status" value="1"/>
</dbReference>
<feature type="compositionally biased region" description="Basic and acidic residues" evidence="1">
    <location>
        <begin position="178"/>
        <end position="187"/>
    </location>
</feature>
<dbReference type="Proteomes" id="UP000031843">
    <property type="component" value="Chromosome secondary"/>
</dbReference>
<gene>
    <name evidence="2" type="ORF">RR42_s0654</name>
</gene>
<dbReference type="RefSeq" id="WP_082055069.1">
    <property type="nucleotide sequence ID" value="NZ_CP010537.1"/>
</dbReference>
<organism evidence="2 3">
    <name type="scientific">Cupriavidus basilensis</name>
    <dbReference type="NCBI Taxonomy" id="68895"/>
    <lineage>
        <taxon>Bacteria</taxon>
        <taxon>Pseudomonadati</taxon>
        <taxon>Pseudomonadota</taxon>
        <taxon>Betaproteobacteria</taxon>
        <taxon>Burkholderiales</taxon>
        <taxon>Burkholderiaceae</taxon>
        <taxon>Cupriavidus</taxon>
    </lineage>
</organism>
<evidence type="ECO:0000313" key="3">
    <source>
        <dbReference type="Proteomes" id="UP000031843"/>
    </source>
</evidence>
<feature type="compositionally biased region" description="Basic and acidic residues" evidence="1">
    <location>
        <begin position="156"/>
        <end position="168"/>
    </location>
</feature>
<feature type="compositionally biased region" description="Polar residues" evidence="1">
    <location>
        <begin position="198"/>
        <end position="226"/>
    </location>
</feature>
<dbReference type="STRING" id="68895.RR42_s0654"/>
<evidence type="ECO:0000256" key="1">
    <source>
        <dbReference type="SAM" id="MobiDB-lite"/>
    </source>
</evidence>
<sequence>MSQSQSASQQAQSQYFDLHMSGIGYLSRVRDVPTDNGPVLACNIAALRGKRDDAQYTYCDVYVVGQRAKEIVKMLEQNVLADRKVLIGFKLGDPSAQAYEVREGESQGEIRTVIRGRLLKITMAKVDQEFVDLPEDENQQQHRPQQNDGRFGNQGRRNDSDSRGRQFSRDQGQSNAQRNRDGQDDNSRAPQYARDTRQGNAQQSRDTNGSQGRQFSRNTSQSTGDSQRPRRTGSYA</sequence>
<dbReference type="KEGG" id="cbw:RR42_s0654"/>
<dbReference type="OrthoDB" id="6402776at2"/>
<feature type="region of interest" description="Disordered" evidence="1">
    <location>
        <begin position="135"/>
        <end position="236"/>
    </location>
</feature>
<dbReference type="AlphaFoldDB" id="A0A0C4YI11"/>
<name>A0A0C4YI11_9BURK</name>